<geneLocation type="plasmid" evidence="1 2">
    <name>pCY360</name>
</geneLocation>
<organism evidence="1 2">
    <name type="scientific">Butyrivibrio proteoclasticus (strain ATCC 51982 / DSM 14932 / B316)</name>
    <name type="common">Clostridium proteoclasticum</name>
    <dbReference type="NCBI Taxonomy" id="515622"/>
    <lineage>
        <taxon>Bacteria</taxon>
        <taxon>Bacillati</taxon>
        <taxon>Bacillota</taxon>
        <taxon>Clostridia</taxon>
        <taxon>Lachnospirales</taxon>
        <taxon>Lachnospiraceae</taxon>
        <taxon>Butyrivibrio</taxon>
    </lineage>
</organism>
<dbReference type="AlphaFoldDB" id="E0S4J9"/>
<sequence length="106" mass="12036">MKIEFYDTITEMNSCNMALAKVSKEDLKKIFEDAGKVPKNDCLEEDDSYIFGEIQFMFSKDMSSLDEILVFPVYGDDEGGEVNGDFINAPDSFTSFGKEAREYLVK</sequence>
<dbReference type="HOGENOM" id="CLU_2218172_0_0_9"/>
<dbReference type="RefSeq" id="WP_013282980.1">
    <property type="nucleotide sequence ID" value="NC_014389.1"/>
</dbReference>
<evidence type="ECO:0000313" key="2">
    <source>
        <dbReference type="Proteomes" id="UP000001299"/>
    </source>
</evidence>
<accession>E0S4J9</accession>
<dbReference type="Proteomes" id="UP000001299">
    <property type="component" value="Plasmid pCY360"/>
</dbReference>
<dbReference type="KEGG" id="bpb:bpr_II394"/>
<name>E0S4J9_BUTPB</name>
<gene>
    <name evidence="1" type="ordered locus">bpr_II394</name>
</gene>
<reference evidence="1 2" key="1">
    <citation type="journal article" date="2010" name="PLoS ONE">
        <title>The glycobiome of the rumen bacterium Butyrivibrio proteoclasticus B316(T) highlights adaptation to a polysaccharide-rich environment.</title>
        <authorList>
            <person name="Kelly W.J."/>
            <person name="Leahy S.C."/>
            <person name="Altermann E."/>
            <person name="Yeoman C.J."/>
            <person name="Dunne J.C."/>
            <person name="Kong Z."/>
            <person name="Pacheco D.M."/>
            <person name="Li D."/>
            <person name="Noel S.J."/>
            <person name="Moon C.D."/>
            <person name="Cookson A.L."/>
            <person name="Attwood G.T."/>
        </authorList>
    </citation>
    <scope>NUCLEOTIDE SEQUENCE [LARGE SCALE GENOMIC DNA]</scope>
    <source>
        <strain evidence="2">ATCC 51982 / DSM 14932 / B316</strain>
        <plasmid evidence="2">Plasmid pCY360</plasmid>
    </source>
</reference>
<keyword evidence="2" id="KW-1185">Reference proteome</keyword>
<keyword evidence="1" id="KW-0614">Plasmid</keyword>
<evidence type="ECO:0000313" key="1">
    <source>
        <dbReference type="EMBL" id="ADL36331.1"/>
    </source>
</evidence>
<protein>
    <submittedName>
        <fullName evidence="1">Uncharacterized protein</fullName>
    </submittedName>
</protein>
<dbReference type="EMBL" id="CP001812">
    <property type="protein sequence ID" value="ADL36331.1"/>
    <property type="molecule type" value="Genomic_DNA"/>
</dbReference>
<proteinExistence type="predicted"/>